<keyword evidence="6" id="KW-1185">Reference proteome</keyword>
<organism evidence="5 6">
    <name type="scientific">Marinithermofilum abyssi</name>
    <dbReference type="NCBI Taxonomy" id="1571185"/>
    <lineage>
        <taxon>Bacteria</taxon>
        <taxon>Bacillati</taxon>
        <taxon>Bacillota</taxon>
        <taxon>Bacilli</taxon>
        <taxon>Bacillales</taxon>
        <taxon>Thermoactinomycetaceae</taxon>
        <taxon>Marinithermofilum</taxon>
    </lineage>
</organism>
<evidence type="ECO:0000256" key="3">
    <source>
        <dbReference type="ARBA" id="ARBA00022679"/>
    </source>
</evidence>
<dbReference type="InterPro" id="IPR011610">
    <property type="entry name" value="SAM_mthyl_Trfase_ML2640-like"/>
</dbReference>
<dbReference type="InterPro" id="IPR007213">
    <property type="entry name" value="Ppm1/Ppm2/Tcmp"/>
</dbReference>
<dbReference type="GO" id="GO:0008168">
    <property type="term" value="F:methyltransferase activity"/>
    <property type="evidence" value="ECO:0007669"/>
    <property type="project" value="UniProtKB-UniRule"/>
</dbReference>
<name>A0A8J2VEQ1_9BACL</name>
<dbReference type="Pfam" id="PF04072">
    <property type="entry name" value="LCM"/>
    <property type="match status" value="1"/>
</dbReference>
<dbReference type="AlphaFoldDB" id="A0A8J2VEQ1"/>
<dbReference type="EC" id="2.1.1.-" evidence="4"/>
<protein>
    <recommendedName>
        <fullName evidence="4">S-adenosyl-L-methionine-dependent methyltransferase</fullName>
        <ecNumber evidence="4">2.1.1.-</ecNumber>
    </recommendedName>
</protein>
<accession>A0A8J2VEQ1</accession>
<dbReference type="PANTHER" id="PTHR43619">
    <property type="entry name" value="S-ADENOSYL-L-METHIONINE-DEPENDENT METHYLTRANSFERASE YKTD-RELATED"/>
    <property type="match status" value="1"/>
</dbReference>
<dbReference type="RefSeq" id="WP_188646813.1">
    <property type="nucleotide sequence ID" value="NZ_BMHQ01000003.1"/>
</dbReference>
<evidence type="ECO:0000256" key="1">
    <source>
        <dbReference type="ARBA" id="ARBA00008138"/>
    </source>
</evidence>
<keyword evidence="4" id="KW-0949">S-adenosyl-L-methionine</keyword>
<dbReference type="SUPFAM" id="SSF53335">
    <property type="entry name" value="S-adenosyl-L-methionine-dependent methyltransferases"/>
    <property type="match status" value="1"/>
</dbReference>
<keyword evidence="3" id="KW-0808">Transferase</keyword>
<comment type="similarity">
    <text evidence="1 4">Belongs to the UPF0677 family.</text>
</comment>
<dbReference type="NCBIfam" id="TIGR00027">
    <property type="entry name" value="mthyl_TIGR00027"/>
    <property type="match status" value="1"/>
</dbReference>
<dbReference type="EMBL" id="BMHQ01000003">
    <property type="protein sequence ID" value="GGE10716.1"/>
    <property type="molecule type" value="Genomic_DNA"/>
</dbReference>
<comment type="caution">
    <text evidence="5">The sequence shown here is derived from an EMBL/GenBank/DDBJ whole genome shotgun (WGS) entry which is preliminary data.</text>
</comment>
<sequence>MDETKIKRTALMSAYLRAHHVVYATPKIFDDFIAPRLLTEEDFVAFDNVMTTALPMVDPKRAAQSPDRVDAIASMVQFYFPTSLFLSRSRYTEDHLKADIRQGVTQYVILGAGMDTFAFRHPDLRQNFQIFEIDHPATQDFKRKRLAELGWDIPSNLHFIAVDFMKQKLDTELANTSYDPKAPTFFSWLGVIHYLPRDVVFHTLRTIADISPAGSKIIFDYWDNDAFIPETAAARVNIMQAMLRQAGEPMVTGLDPSTLASELESVGLHLVEHLSPSDIQDRYFQNRSDDYYAYDHAYFVKAMVE</sequence>
<proteinExistence type="inferred from homology"/>
<reference evidence="5" key="1">
    <citation type="journal article" date="2014" name="Int. J. Syst. Evol. Microbiol.">
        <title>Complete genome sequence of Corynebacterium casei LMG S-19264T (=DSM 44701T), isolated from a smear-ripened cheese.</title>
        <authorList>
            <consortium name="US DOE Joint Genome Institute (JGI-PGF)"/>
            <person name="Walter F."/>
            <person name="Albersmeier A."/>
            <person name="Kalinowski J."/>
            <person name="Ruckert C."/>
        </authorList>
    </citation>
    <scope>NUCLEOTIDE SEQUENCE</scope>
    <source>
        <strain evidence="5">CGMCC 1.15179</strain>
    </source>
</reference>
<evidence type="ECO:0000313" key="5">
    <source>
        <dbReference type="EMBL" id="GGE10716.1"/>
    </source>
</evidence>
<comment type="function">
    <text evidence="4">Exhibits S-adenosyl-L-methionine-dependent methyltransferase activity.</text>
</comment>
<dbReference type="Gene3D" id="3.40.50.150">
    <property type="entry name" value="Vaccinia Virus protein VP39"/>
    <property type="match status" value="1"/>
</dbReference>
<dbReference type="GO" id="GO:0032259">
    <property type="term" value="P:methylation"/>
    <property type="evidence" value="ECO:0007669"/>
    <property type="project" value="UniProtKB-KW"/>
</dbReference>
<reference evidence="5" key="2">
    <citation type="submission" date="2020-09" db="EMBL/GenBank/DDBJ databases">
        <authorList>
            <person name="Sun Q."/>
            <person name="Zhou Y."/>
        </authorList>
    </citation>
    <scope>NUCLEOTIDE SEQUENCE</scope>
    <source>
        <strain evidence="5">CGMCC 1.15179</strain>
    </source>
</reference>
<dbReference type="Proteomes" id="UP000625210">
    <property type="component" value="Unassembled WGS sequence"/>
</dbReference>
<gene>
    <name evidence="5" type="primary">yktD</name>
    <name evidence="5" type="ORF">GCM10011571_10040</name>
</gene>
<evidence type="ECO:0000256" key="2">
    <source>
        <dbReference type="ARBA" id="ARBA00022603"/>
    </source>
</evidence>
<dbReference type="PANTHER" id="PTHR43619:SF2">
    <property type="entry name" value="S-ADENOSYL-L-METHIONINE-DEPENDENT METHYLTRANSFERASES SUPERFAMILY PROTEIN"/>
    <property type="match status" value="1"/>
</dbReference>
<dbReference type="InterPro" id="IPR029063">
    <property type="entry name" value="SAM-dependent_MTases_sf"/>
</dbReference>
<evidence type="ECO:0000256" key="4">
    <source>
        <dbReference type="RuleBase" id="RU362030"/>
    </source>
</evidence>
<evidence type="ECO:0000313" key="6">
    <source>
        <dbReference type="Proteomes" id="UP000625210"/>
    </source>
</evidence>
<keyword evidence="2 4" id="KW-0489">Methyltransferase</keyword>